<dbReference type="Proteomes" id="UP001055811">
    <property type="component" value="Linkage Group LG09"/>
</dbReference>
<accession>A0ACB8Z058</accession>
<evidence type="ECO:0000313" key="1">
    <source>
        <dbReference type="EMBL" id="KAI3690675.1"/>
    </source>
</evidence>
<dbReference type="EMBL" id="CM042017">
    <property type="protein sequence ID" value="KAI3690675.1"/>
    <property type="molecule type" value="Genomic_DNA"/>
</dbReference>
<organism evidence="1 2">
    <name type="scientific">Cichorium intybus</name>
    <name type="common">Chicory</name>
    <dbReference type="NCBI Taxonomy" id="13427"/>
    <lineage>
        <taxon>Eukaryota</taxon>
        <taxon>Viridiplantae</taxon>
        <taxon>Streptophyta</taxon>
        <taxon>Embryophyta</taxon>
        <taxon>Tracheophyta</taxon>
        <taxon>Spermatophyta</taxon>
        <taxon>Magnoliopsida</taxon>
        <taxon>eudicotyledons</taxon>
        <taxon>Gunneridae</taxon>
        <taxon>Pentapetalae</taxon>
        <taxon>asterids</taxon>
        <taxon>campanulids</taxon>
        <taxon>Asterales</taxon>
        <taxon>Asteraceae</taxon>
        <taxon>Cichorioideae</taxon>
        <taxon>Cichorieae</taxon>
        <taxon>Cichoriinae</taxon>
        <taxon>Cichorium</taxon>
    </lineage>
</organism>
<proteinExistence type="predicted"/>
<keyword evidence="2" id="KW-1185">Reference proteome</keyword>
<sequence>MADVAMYWRIGRVDQLYKQGKMLCSLVNWSSRDCRGFAKVGVREQVFARVYIRSVVRFYKPLHSIGPEMKLVLGQFGD</sequence>
<reference evidence="1 2" key="2">
    <citation type="journal article" date="2022" name="Mol. Ecol. Resour.">
        <title>The genomes of chicory, endive, great burdock and yacon provide insights into Asteraceae paleo-polyploidization history and plant inulin production.</title>
        <authorList>
            <person name="Fan W."/>
            <person name="Wang S."/>
            <person name="Wang H."/>
            <person name="Wang A."/>
            <person name="Jiang F."/>
            <person name="Liu H."/>
            <person name="Zhao H."/>
            <person name="Xu D."/>
            <person name="Zhang Y."/>
        </authorList>
    </citation>
    <scope>NUCLEOTIDE SEQUENCE [LARGE SCALE GENOMIC DNA]</scope>
    <source>
        <strain evidence="2">cv. Punajuju</strain>
        <tissue evidence="1">Leaves</tissue>
    </source>
</reference>
<comment type="caution">
    <text evidence="1">The sequence shown here is derived from an EMBL/GenBank/DDBJ whole genome shotgun (WGS) entry which is preliminary data.</text>
</comment>
<gene>
    <name evidence="1" type="ORF">L2E82_48877</name>
</gene>
<reference evidence="2" key="1">
    <citation type="journal article" date="2022" name="Mol. Ecol. Resour.">
        <title>The genomes of chicory, endive, great burdock and yacon provide insights into Asteraceae palaeo-polyploidization history and plant inulin production.</title>
        <authorList>
            <person name="Fan W."/>
            <person name="Wang S."/>
            <person name="Wang H."/>
            <person name="Wang A."/>
            <person name="Jiang F."/>
            <person name="Liu H."/>
            <person name="Zhao H."/>
            <person name="Xu D."/>
            <person name="Zhang Y."/>
        </authorList>
    </citation>
    <scope>NUCLEOTIDE SEQUENCE [LARGE SCALE GENOMIC DNA]</scope>
    <source>
        <strain evidence="2">cv. Punajuju</strain>
    </source>
</reference>
<evidence type="ECO:0000313" key="2">
    <source>
        <dbReference type="Proteomes" id="UP001055811"/>
    </source>
</evidence>
<name>A0ACB8Z058_CICIN</name>
<protein>
    <submittedName>
        <fullName evidence="1">Uncharacterized protein</fullName>
    </submittedName>
</protein>